<keyword evidence="2" id="KW-1185">Reference proteome</keyword>
<dbReference type="RefSeq" id="WP_213170179.1">
    <property type="nucleotide sequence ID" value="NZ_CP070496.1"/>
</dbReference>
<dbReference type="KEGG" id="nav:JQS30_10175"/>
<proteinExistence type="predicted"/>
<accession>A0A895XL81</accession>
<organism evidence="1 2">
    <name type="scientific">Natronoglycomyces albus</name>
    <dbReference type="NCBI Taxonomy" id="2811108"/>
    <lineage>
        <taxon>Bacteria</taxon>
        <taxon>Bacillati</taxon>
        <taxon>Actinomycetota</taxon>
        <taxon>Actinomycetes</taxon>
        <taxon>Glycomycetales</taxon>
        <taxon>Glycomycetaceae</taxon>
        <taxon>Natronoglycomyces</taxon>
    </lineage>
</organism>
<sequence length="358" mass="40038">MTGPLLVAAVVITSACTSDAPTEGEDKASQLADSVDATDKQLEGIDHAIELVVRRCMEDRGFEVHTPIGSYSDGEMYGTPEFSEPKPPTMAEAQERGFGYGVEFGPENGGESEVGTANDQEDDSAWYDLTIEEQTEYGEILTYGHFFDRDEFGLEELKEKYFPDGDAPDHFGWGLIPDEIAELRESTGETYTFPDGTETKFFPESCRFWAEEQVTGDPYLYHEYQHTTVFGLQTSVFEDAMQREEPVAARGAWAACMADAGYEHLTEASDLWHELYAVIWHDELDRDDPAQTEAAHESERALAIAHASCEEETGFWQAKSDAWDAALADYLVEHEDEVYAWFDFVEAAEERAAELLAS</sequence>
<gene>
    <name evidence="1" type="ORF">JQS30_10175</name>
</gene>
<protein>
    <submittedName>
        <fullName evidence="1">Uncharacterized protein</fullName>
    </submittedName>
</protein>
<reference evidence="1" key="1">
    <citation type="submission" date="2021-02" db="EMBL/GenBank/DDBJ databases">
        <title>Natronoglycomyces albus gen. nov., sp. nov, a haloalkaliphilic actinobacterium from a soda solonchak soil.</title>
        <authorList>
            <person name="Sorokin D.Y."/>
            <person name="Khijniak T.V."/>
            <person name="Zakharycheva A.P."/>
            <person name="Boueva O.V."/>
            <person name="Ariskina E.V."/>
            <person name="Hahnke R.L."/>
            <person name="Bunk B."/>
            <person name="Sproer C."/>
            <person name="Schumann P."/>
            <person name="Evtushenko L.I."/>
            <person name="Kublanov I.V."/>
        </authorList>
    </citation>
    <scope>NUCLEOTIDE SEQUENCE</scope>
    <source>
        <strain evidence="1">DSM 106290</strain>
    </source>
</reference>
<evidence type="ECO:0000313" key="1">
    <source>
        <dbReference type="EMBL" id="QSB04179.1"/>
    </source>
</evidence>
<evidence type="ECO:0000313" key="2">
    <source>
        <dbReference type="Proteomes" id="UP000662939"/>
    </source>
</evidence>
<dbReference type="EMBL" id="CP070496">
    <property type="protein sequence ID" value="QSB04179.1"/>
    <property type="molecule type" value="Genomic_DNA"/>
</dbReference>
<dbReference type="AlphaFoldDB" id="A0A895XL81"/>
<dbReference type="Proteomes" id="UP000662939">
    <property type="component" value="Chromosome"/>
</dbReference>
<name>A0A895XL81_9ACTN</name>